<dbReference type="GO" id="GO:0004386">
    <property type="term" value="F:helicase activity"/>
    <property type="evidence" value="ECO:0007669"/>
    <property type="project" value="InterPro"/>
</dbReference>
<protein>
    <submittedName>
        <fullName evidence="4">Uncharacterized protein</fullName>
    </submittedName>
</protein>
<dbReference type="InterPro" id="IPR047187">
    <property type="entry name" value="SF1_C_Upf1"/>
</dbReference>
<feature type="domain" description="DNA2/NAM7 helicase helicase" evidence="2">
    <location>
        <begin position="286"/>
        <end position="600"/>
    </location>
</feature>
<dbReference type="OrthoDB" id="3689346at2759"/>
<keyword evidence="1" id="KW-0547">Nucleotide-binding</keyword>
<keyword evidence="1" id="KW-0067">ATP-binding</keyword>
<dbReference type="Gene3D" id="3.40.50.300">
    <property type="entry name" value="P-loop containing nucleotide triphosphate hydrolases"/>
    <property type="match status" value="2"/>
</dbReference>
<accession>A0A6A5XL20</accession>
<evidence type="ECO:0000259" key="3">
    <source>
        <dbReference type="Pfam" id="PF13087"/>
    </source>
</evidence>
<keyword evidence="1" id="KW-0378">Hydrolase</keyword>
<dbReference type="InterPro" id="IPR041677">
    <property type="entry name" value="DNA2/NAM7_AAA_11"/>
</dbReference>
<feature type="domain" description="DNA2/NAM7 helicase-like C-terminal" evidence="3">
    <location>
        <begin position="672"/>
        <end position="815"/>
    </location>
</feature>
<dbReference type="InterPro" id="IPR045055">
    <property type="entry name" value="DNA2/NAM7-like"/>
</dbReference>
<dbReference type="InterPro" id="IPR041679">
    <property type="entry name" value="DNA2/NAM7-like_C"/>
</dbReference>
<evidence type="ECO:0000256" key="1">
    <source>
        <dbReference type="ARBA" id="ARBA00022806"/>
    </source>
</evidence>
<reference evidence="4" key="1">
    <citation type="journal article" date="2020" name="Stud. Mycol.">
        <title>101 Dothideomycetes genomes: a test case for predicting lifestyles and emergence of pathogens.</title>
        <authorList>
            <person name="Haridas S."/>
            <person name="Albert R."/>
            <person name="Binder M."/>
            <person name="Bloem J."/>
            <person name="Labutti K."/>
            <person name="Salamov A."/>
            <person name="Andreopoulos B."/>
            <person name="Baker S."/>
            <person name="Barry K."/>
            <person name="Bills G."/>
            <person name="Bluhm B."/>
            <person name="Cannon C."/>
            <person name="Castanera R."/>
            <person name="Culley D."/>
            <person name="Daum C."/>
            <person name="Ezra D."/>
            <person name="Gonzalez J."/>
            <person name="Henrissat B."/>
            <person name="Kuo A."/>
            <person name="Liang C."/>
            <person name="Lipzen A."/>
            <person name="Lutzoni F."/>
            <person name="Magnuson J."/>
            <person name="Mondo S."/>
            <person name="Nolan M."/>
            <person name="Ohm R."/>
            <person name="Pangilinan J."/>
            <person name="Park H.-J."/>
            <person name="Ramirez L."/>
            <person name="Alfaro M."/>
            <person name="Sun H."/>
            <person name="Tritt A."/>
            <person name="Yoshinaga Y."/>
            <person name="Zwiers L.-H."/>
            <person name="Turgeon B."/>
            <person name="Goodwin S."/>
            <person name="Spatafora J."/>
            <person name="Crous P."/>
            <person name="Grigoriev I."/>
        </authorList>
    </citation>
    <scope>NUCLEOTIDE SEQUENCE</scope>
    <source>
        <strain evidence="4">CBS 175.79</strain>
    </source>
</reference>
<dbReference type="InterPro" id="IPR027417">
    <property type="entry name" value="P-loop_NTPase"/>
</dbReference>
<evidence type="ECO:0000313" key="5">
    <source>
        <dbReference type="Proteomes" id="UP000799778"/>
    </source>
</evidence>
<evidence type="ECO:0000259" key="2">
    <source>
        <dbReference type="Pfam" id="PF13086"/>
    </source>
</evidence>
<organism evidence="4 5">
    <name type="scientific">Aaosphaeria arxii CBS 175.79</name>
    <dbReference type="NCBI Taxonomy" id="1450172"/>
    <lineage>
        <taxon>Eukaryota</taxon>
        <taxon>Fungi</taxon>
        <taxon>Dikarya</taxon>
        <taxon>Ascomycota</taxon>
        <taxon>Pezizomycotina</taxon>
        <taxon>Dothideomycetes</taxon>
        <taxon>Pleosporomycetidae</taxon>
        <taxon>Pleosporales</taxon>
        <taxon>Pleosporales incertae sedis</taxon>
        <taxon>Aaosphaeria</taxon>
    </lineage>
</organism>
<dbReference type="EMBL" id="ML978071">
    <property type="protein sequence ID" value="KAF2013988.1"/>
    <property type="molecule type" value="Genomic_DNA"/>
</dbReference>
<keyword evidence="1" id="KW-0347">Helicase</keyword>
<dbReference type="Proteomes" id="UP000799778">
    <property type="component" value="Unassembled WGS sequence"/>
</dbReference>
<evidence type="ECO:0000313" key="4">
    <source>
        <dbReference type="EMBL" id="KAF2013988.1"/>
    </source>
</evidence>
<proteinExistence type="predicted"/>
<name>A0A6A5XL20_9PLEO</name>
<sequence length="860" mass="96552">MDKYQKSSYMETSVSLAFTIVSVNNGKATLSKGQPTSQQVAKHLDPGRRAFDSQPLLGQSIVKEIPKGGITQSPIKQKFRYFMEFALRAGLSALYEYRYSMYTEYPGSASMNPISAWLDEAEGVTKAYTAVVTLDMSCKRLPNLTPGDRVHVHLGDSLLDRRPTWSGVIMPAGRTTNFGQVTIAIRPENPENPRITDVSFRTRVIVMAETDNKDINRQFIALRHFHISPAELKSPSARVNLLAQHQLFFQCDGHERLSSSNLYAALRDPNSSRLCSYVQKILLPHQRKAFKFWCTGGLRANTAVVAGPSGTGKTTLVIHAMKPFLGKVKKLIRASEKPGVEESSRVEEEVERGRITAVAAANESVDKLHEQLMTEARAFCEEQGLPPPLGFRKHSDVTFKMAIRAMRNRGFITSLEKLSSRETGESLPLEETDRVLAEYKKAIKGSKYPGIQDVRMKDIFSSEAYYLLQLAGAFAPSPELQAAFSPEELAEKRRTIGSFLLSVDWELLERLPKADERHRPAREIIKLGMECLESRAAIVTVSASNGMVQEFAAQRKSHVVFIEEATRLTDAQLTGYWSLYYDAYARFVIGDWRQLPPSIFGPKEQNPFQDQASCPLLKRLKDTDFPVQELDTTRRFGNPETLKLCRQANELSDLLASPDASRPREALGVRKANKALYDLDFPVVCVDIYPSEPEKDEMTGSWYCEASANAVIHDILHRLKETPGDCIGYETPYRAQLTLMKRKIEDLVSHKRRSGEHSLANELSKVLLSTVDSFMGAERPIVLLDVVIVGHIMDLPRTIVAATRAKDGFVIFCNVHSLRRHESRGNHPLKVIVEGLELSRRFRCNQAVQNTLEEKYGLLG</sequence>
<dbReference type="PANTHER" id="PTHR10887">
    <property type="entry name" value="DNA2/NAM7 HELICASE FAMILY"/>
    <property type="match status" value="1"/>
</dbReference>
<dbReference type="RefSeq" id="XP_033382327.1">
    <property type="nucleotide sequence ID" value="XM_033533300.1"/>
</dbReference>
<dbReference type="CDD" id="cd18808">
    <property type="entry name" value="SF1_C_Upf1"/>
    <property type="match status" value="1"/>
</dbReference>
<dbReference type="PANTHER" id="PTHR10887:SF495">
    <property type="entry name" value="HELICASE SENATAXIN ISOFORM X1-RELATED"/>
    <property type="match status" value="1"/>
</dbReference>
<dbReference type="GeneID" id="54290697"/>
<gene>
    <name evidence="4" type="ORF">BU24DRAFT_483871</name>
</gene>
<dbReference type="Pfam" id="PF13087">
    <property type="entry name" value="AAA_12"/>
    <property type="match status" value="1"/>
</dbReference>
<dbReference type="Pfam" id="PF13086">
    <property type="entry name" value="AAA_11"/>
    <property type="match status" value="1"/>
</dbReference>
<dbReference type="SUPFAM" id="SSF52540">
    <property type="entry name" value="P-loop containing nucleoside triphosphate hydrolases"/>
    <property type="match status" value="1"/>
</dbReference>
<keyword evidence="5" id="KW-1185">Reference proteome</keyword>
<dbReference type="AlphaFoldDB" id="A0A6A5XL20"/>